<gene>
    <name evidence="1" type="ORF">BCR41DRAFT_372566</name>
</gene>
<dbReference type="GeneID" id="33568542"/>
<comment type="caution">
    <text evidence="1">The sequence shown here is derived from an EMBL/GenBank/DDBJ whole genome shotgun (WGS) entry which is preliminary data.</text>
</comment>
<proteinExistence type="predicted"/>
<organism evidence="1 2">
    <name type="scientific">Lobosporangium transversale</name>
    <dbReference type="NCBI Taxonomy" id="64571"/>
    <lineage>
        <taxon>Eukaryota</taxon>
        <taxon>Fungi</taxon>
        <taxon>Fungi incertae sedis</taxon>
        <taxon>Mucoromycota</taxon>
        <taxon>Mortierellomycotina</taxon>
        <taxon>Mortierellomycetes</taxon>
        <taxon>Mortierellales</taxon>
        <taxon>Mortierellaceae</taxon>
        <taxon>Lobosporangium</taxon>
    </lineage>
</organism>
<protein>
    <submittedName>
        <fullName evidence="1">Uncharacterized protein</fullName>
    </submittedName>
</protein>
<evidence type="ECO:0000313" key="1">
    <source>
        <dbReference type="EMBL" id="ORZ10387.1"/>
    </source>
</evidence>
<name>A0A1Y2GI83_9FUNG</name>
<dbReference type="Proteomes" id="UP000193648">
    <property type="component" value="Unassembled WGS sequence"/>
</dbReference>
<evidence type="ECO:0000313" key="2">
    <source>
        <dbReference type="Proteomes" id="UP000193648"/>
    </source>
</evidence>
<dbReference type="EMBL" id="MCFF01000031">
    <property type="protein sequence ID" value="ORZ10387.1"/>
    <property type="molecule type" value="Genomic_DNA"/>
</dbReference>
<dbReference type="RefSeq" id="XP_021879294.1">
    <property type="nucleotide sequence ID" value="XM_022026699.1"/>
</dbReference>
<reference evidence="1 2" key="1">
    <citation type="submission" date="2016-07" db="EMBL/GenBank/DDBJ databases">
        <title>Pervasive Adenine N6-methylation of Active Genes in Fungi.</title>
        <authorList>
            <consortium name="DOE Joint Genome Institute"/>
            <person name="Mondo S.J."/>
            <person name="Dannebaum R.O."/>
            <person name="Kuo R.C."/>
            <person name="Labutti K."/>
            <person name="Haridas S."/>
            <person name="Kuo A."/>
            <person name="Salamov A."/>
            <person name="Ahrendt S.R."/>
            <person name="Lipzen A."/>
            <person name="Sullivan W."/>
            <person name="Andreopoulos W.B."/>
            <person name="Clum A."/>
            <person name="Lindquist E."/>
            <person name="Daum C."/>
            <person name="Ramamoorthy G.K."/>
            <person name="Gryganskyi A."/>
            <person name="Culley D."/>
            <person name="Magnuson J.K."/>
            <person name="James T.Y."/>
            <person name="O'Malley M.A."/>
            <person name="Stajich J.E."/>
            <person name="Spatafora J.W."/>
            <person name="Visel A."/>
            <person name="Grigoriev I.V."/>
        </authorList>
    </citation>
    <scope>NUCLEOTIDE SEQUENCE [LARGE SCALE GENOMIC DNA]</scope>
    <source>
        <strain evidence="1 2">NRRL 3116</strain>
    </source>
</reference>
<accession>A0A1Y2GI83</accession>
<dbReference type="AlphaFoldDB" id="A0A1Y2GI83"/>
<sequence>MKIGKNCANPADPNKRKALIDKLKYRYFNKPEQGEVSTPSGLPQLHHQNFLKQVASCFYEWRNRNPLSNELPFDDRLVTKSGQFALQHVHSLQVASTSGDEVHVHMHVLKGKSGLLLQTLLSQAGTKLDILAGGLFFKFEKIPESKASPEATPEVNKPKKGFVFNFLSDRDHV</sequence>
<keyword evidence="2" id="KW-1185">Reference proteome</keyword>
<dbReference type="InParanoid" id="A0A1Y2GI83"/>